<dbReference type="PANTHER" id="PTHR25465:SF5">
    <property type="entry name" value="E3 UBIQUITIN_ISG15 LIGASE TRIM25-RELATED"/>
    <property type="match status" value="1"/>
</dbReference>
<evidence type="ECO:0000313" key="3">
    <source>
        <dbReference type="ZFIN" id="ZDB-GENE-070705-22"/>
    </source>
</evidence>
<dbReference type="GO" id="GO:0008270">
    <property type="term" value="F:zinc ion binding"/>
    <property type="evidence" value="ECO:0007669"/>
    <property type="project" value="UniProtKB-KW"/>
</dbReference>
<dbReference type="PROSITE" id="PS00518">
    <property type="entry name" value="ZF_RING_1"/>
    <property type="match status" value="1"/>
</dbReference>
<dbReference type="InterPro" id="IPR006574">
    <property type="entry name" value="PRY"/>
</dbReference>
<dbReference type="SMART" id="SM00184">
    <property type="entry name" value="RING"/>
    <property type="match status" value="1"/>
</dbReference>
<gene>
    <name evidence="2 3" type="primary">ftr85</name>
</gene>
<proteinExistence type="predicted"/>
<dbReference type="Pfam" id="PF13765">
    <property type="entry name" value="PRY"/>
    <property type="match status" value="1"/>
</dbReference>
<dbReference type="SUPFAM" id="SSF57850">
    <property type="entry name" value="RING/U-box"/>
    <property type="match status" value="1"/>
</dbReference>
<dbReference type="Pfam" id="PF15227">
    <property type="entry name" value="zf-C3HC4_4"/>
    <property type="match status" value="1"/>
</dbReference>
<evidence type="ECO:0000313" key="2">
    <source>
        <dbReference type="RefSeq" id="XP_698105.6"/>
    </source>
</evidence>
<dbReference type="InterPro" id="IPR043136">
    <property type="entry name" value="B30.2/SPRY_sf"/>
</dbReference>
<dbReference type="Bgee" id="ENSDARG00000034707">
    <property type="expression patterns" value="Expressed in pharyngeal gill and 3 other cell types or tissues"/>
</dbReference>
<dbReference type="AGR" id="ZFIN:ZDB-GENE-070705-22"/>
<evidence type="ECO:0000313" key="1">
    <source>
        <dbReference type="Proteomes" id="UP000000437"/>
    </source>
</evidence>
<dbReference type="PROSITE" id="PS50188">
    <property type="entry name" value="B302_SPRY"/>
    <property type="match status" value="1"/>
</dbReference>
<dbReference type="InterPro" id="IPR013083">
    <property type="entry name" value="Znf_RING/FYVE/PHD"/>
</dbReference>
<dbReference type="PRINTS" id="PR01407">
    <property type="entry name" value="BUTYPHLNCDUF"/>
</dbReference>
<dbReference type="CDD" id="cd16040">
    <property type="entry name" value="SPRY_PRY_SNTX"/>
    <property type="match status" value="1"/>
</dbReference>
<dbReference type="InterPro" id="IPR013320">
    <property type="entry name" value="ConA-like_dom_sf"/>
</dbReference>
<dbReference type="SUPFAM" id="SSF49899">
    <property type="entry name" value="Concanavalin A-like lectins/glucanases"/>
    <property type="match status" value="1"/>
</dbReference>
<dbReference type="PANTHER" id="PTHR25465">
    <property type="entry name" value="B-BOX DOMAIN CONTAINING"/>
    <property type="match status" value="1"/>
</dbReference>
<protein>
    <submittedName>
        <fullName evidence="2">Tripartite motif-containing protein 16-like protein isoform X1</fullName>
    </submittedName>
</protein>
<dbReference type="Gene3D" id="2.60.120.920">
    <property type="match status" value="1"/>
</dbReference>
<dbReference type="OrthoDB" id="6270329at2759"/>
<dbReference type="RefSeq" id="XP_698105.6">
    <property type="nucleotide sequence ID" value="XM_693013.10"/>
</dbReference>
<dbReference type="InterPro" id="IPR001870">
    <property type="entry name" value="B30.2/SPRY"/>
</dbReference>
<dbReference type="GeneTree" id="ENSGT01150000286899"/>
<dbReference type="Proteomes" id="UP000000437">
    <property type="component" value="Chromosome 20"/>
</dbReference>
<dbReference type="InterPro" id="IPR017907">
    <property type="entry name" value="Znf_RING_CS"/>
</dbReference>
<dbReference type="GO" id="GO:0005737">
    <property type="term" value="C:cytoplasm"/>
    <property type="evidence" value="ECO:0007669"/>
    <property type="project" value="UniProtKB-ARBA"/>
</dbReference>
<dbReference type="Pfam" id="PF00622">
    <property type="entry name" value="SPRY"/>
    <property type="match status" value="1"/>
</dbReference>
<dbReference type="InterPro" id="IPR003877">
    <property type="entry name" value="SPRY_dom"/>
</dbReference>
<sequence length="508" mass="57834">MAEEEAGIFVNQEQFSCPICMDLLRDPVTIPCGHNYCMECIKSFWEQKSQRKLCSCPECRQSFNPRPALNKNTLFAEVVEKMRHTGTRSPTLPAAAGAKGDQDTVGEKLCEKLCEQELKQSQRRCQQVIRQRETELQDLSQAVILLRSSAQEAVEATEKIFSELVLSIEALCFEVTEMIKEKEQAELDESHGFMEKLEQEIAEFKRRDAEYDRLAQLEDKTQFLKGYETLCSLPELLTSPAVLVNPDFCFEMVARKLTYLNEEIKDLCQKKLVKLSKKVTRLKFIPTPEPKVREQFLEYSGPLTLDLNTAHKNLIICPDNVQATFSKTYLSVPDHPERFDGYYQVLCRESVSGRCYFETEWSGKGPVHIAVSYEDISRKGKSSQCAFGHNAQSWSLVCSDGSYAFWHNGRETKIPKTQWAHRVGVYVDHSAGVLAFYNITDSMNLIHRIRAAFAQPLYPGFRINPGSNLAMTSADLRGREELTTTTGFESSEERFQKAGKTKTGQKIK</sequence>
<dbReference type="SMART" id="SM00449">
    <property type="entry name" value="SPRY"/>
    <property type="match status" value="1"/>
</dbReference>
<dbReference type="SMART" id="SM00589">
    <property type="entry name" value="PRY"/>
    <property type="match status" value="1"/>
</dbReference>
<dbReference type="eggNOG" id="KOG2177">
    <property type="taxonomic scope" value="Eukaryota"/>
</dbReference>
<dbReference type="Pfam" id="PF25600">
    <property type="entry name" value="TRIM_CC"/>
    <property type="match status" value="1"/>
</dbReference>
<keyword evidence="1" id="KW-1185">Reference proteome</keyword>
<dbReference type="CTD" id="569616"/>
<accession>A0ACD6B6R6</accession>
<dbReference type="GO" id="GO:0045087">
    <property type="term" value="P:innate immune response"/>
    <property type="evidence" value="ECO:0007669"/>
    <property type="project" value="UniProtKB-KW"/>
</dbReference>
<dbReference type="InterPro" id="IPR003879">
    <property type="entry name" value="Butyrophylin_SPRY"/>
</dbReference>
<dbReference type="ZFIN" id="ZDB-GENE-070705-22">
    <property type="gene designation" value="ftr85"/>
</dbReference>
<name>A0ACD6B6R6_DANRE</name>
<dbReference type="InterPro" id="IPR051051">
    <property type="entry name" value="E3_ubiq-ligase_TRIM/RNF"/>
</dbReference>
<reference evidence="2" key="1">
    <citation type="submission" date="2025-08" db="UniProtKB">
        <authorList>
            <consortium name="RefSeq"/>
        </authorList>
    </citation>
    <scope>IDENTIFICATION</scope>
    <source>
        <strain evidence="2">Tuebingen</strain>
        <tissue evidence="2">Fibroblasts and whole tissue</tissue>
    </source>
</reference>
<dbReference type="Gene3D" id="3.30.40.10">
    <property type="entry name" value="Zinc/RING finger domain, C3HC4 (zinc finger)"/>
    <property type="match status" value="1"/>
</dbReference>
<dbReference type="OMA" id="IGLYVDF"/>
<dbReference type="PROSITE" id="PS50089">
    <property type="entry name" value="ZF_RING_2"/>
    <property type="match status" value="1"/>
</dbReference>
<organism evidence="1 2">
    <name type="scientific">Danio rerio</name>
    <name type="common">Zebrafish</name>
    <name type="synonym">Brachydanio rerio</name>
    <dbReference type="NCBI Taxonomy" id="7955"/>
    <lineage>
        <taxon>Eukaryota</taxon>
        <taxon>Metazoa</taxon>
        <taxon>Chordata</taxon>
        <taxon>Craniata</taxon>
        <taxon>Vertebrata</taxon>
        <taxon>Euteleostomi</taxon>
        <taxon>Actinopterygii</taxon>
        <taxon>Neopterygii</taxon>
        <taxon>Teleostei</taxon>
        <taxon>Ostariophysi</taxon>
        <taxon>Cypriniformes</taxon>
        <taxon>Danionidae</taxon>
        <taxon>Danioninae</taxon>
        <taxon>Danio</taxon>
    </lineage>
</organism>
<dbReference type="InterPro" id="IPR058030">
    <property type="entry name" value="TRIM8/14/16/25/29/45/65_CC"/>
</dbReference>
<dbReference type="InterPro" id="IPR001841">
    <property type="entry name" value="Znf_RING"/>
</dbReference>